<comment type="caution">
    <text evidence="2">The sequence shown here is derived from an EMBL/GenBank/DDBJ whole genome shotgun (WGS) entry which is preliminary data.</text>
</comment>
<name>A0A815YAL9_9BILA</name>
<feature type="non-terminal residue" evidence="2">
    <location>
        <position position="1"/>
    </location>
</feature>
<accession>A0A815YAL9</accession>
<dbReference type="EMBL" id="CAJNOG010008270">
    <property type="protein sequence ID" value="CAF1568312.1"/>
    <property type="molecule type" value="Genomic_DNA"/>
</dbReference>
<dbReference type="AlphaFoldDB" id="A0A815YAL9"/>
<gene>
    <name evidence="2" type="ORF">JYZ213_LOCUS47235</name>
</gene>
<feature type="region of interest" description="Disordered" evidence="1">
    <location>
        <begin position="1"/>
        <end position="52"/>
    </location>
</feature>
<evidence type="ECO:0000256" key="1">
    <source>
        <dbReference type="SAM" id="MobiDB-lite"/>
    </source>
</evidence>
<dbReference type="Proteomes" id="UP000663845">
    <property type="component" value="Unassembled WGS sequence"/>
</dbReference>
<sequence>VLISSSLKQHEACQSVPRSPQHRHQLYSNEQQQPTLQAQQANDPSRVVGSYQ</sequence>
<feature type="compositionally biased region" description="Low complexity" evidence="1">
    <location>
        <begin position="31"/>
        <end position="40"/>
    </location>
</feature>
<reference evidence="2" key="1">
    <citation type="submission" date="2021-02" db="EMBL/GenBank/DDBJ databases">
        <authorList>
            <person name="Nowell W R."/>
        </authorList>
    </citation>
    <scope>NUCLEOTIDE SEQUENCE</scope>
</reference>
<evidence type="ECO:0000313" key="3">
    <source>
        <dbReference type="Proteomes" id="UP000663845"/>
    </source>
</evidence>
<evidence type="ECO:0000313" key="2">
    <source>
        <dbReference type="EMBL" id="CAF1568312.1"/>
    </source>
</evidence>
<protein>
    <submittedName>
        <fullName evidence="2">Uncharacterized protein</fullName>
    </submittedName>
</protein>
<organism evidence="2 3">
    <name type="scientific">Adineta steineri</name>
    <dbReference type="NCBI Taxonomy" id="433720"/>
    <lineage>
        <taxon>Eukaryota</taxon>
        <taxon>Metazoa</taxon>
        <taxon>Spiralia</taxon>
        <taxon>Gnathifera</taxon>
        <taxon>Rotifera</taxon>
        <taxon>Eurotatoria</taxon>
        <taxon>Bdelloidea</taxon>
        <taxon>Adinetida</taxon>
        <taxon>Adinetidae</taxon>
        <taxon>Adineta</taxon>
    </lineage>
</organism>
<proteinExistence type="predicted"/>